<dbReference type="InterPro" id="IPR000182">
    <property type="entry name" value="GNAT_dom"/>
</dbReference>
<accession>A0A2N9JJ56</accession>
<dbReference type="SUPFAM" id="SSF55729">
    <property type="entry name" value="Acyl-CoA N-acyltransferases (Nat)"/>
    <property type="match status" value="1"/>
</dbReference>
<gene>
    <name evidence="2" type="ORF">MPLG2_2766</name>
</gene>
<dbReference type="Proteomes" id="UP000238164">
    <property type="component" value="Chromosome 1"/>
</dbReference>
<evidence type="ECO:0000313" key="2">
    <source>
        <dbReference type="EMBL" id="SPD87796.1"/>
    </source>
</evidence>
<keyword evidence="2" id="KW-0808">Transferase</keyword>
<reference evidence="2 3" key="1">
    <citation type="submission" date="2018-02" db="EMBL/GenBank/DDBJ databases">
        <authorList>
            <person name="Cohen D.B."/>
            <person name="Kent A.D."/>
        </authorList>
    </citation>
    <scope>NUCLEOTIDE SEQUENCE [LARGE SCALE GENOMIC DNA]</scope>
    <source>
        <strain evidence="2">1</strain>
    </source>
</reference>
<organism evidence="2 3">
    <name type="scientific">Micropruina glycogenica</name>
    <dbReference type="NCBI Taxonomy" id="75385"/>
    <lineage>
        <taxon>Bacteria</taxon>
        <taxon>Bacillati</taxon>
        <taxon>Actinomycetota</taxon>
        <taxon>Actinomycetes</taxon>
        <taxon>Propionibacteriales</taxon>
        <taxon>Nocardioidaceae</taxon>
        <taxon>Micropruina</taxon>
    </lineage>
</organism>
<dbReference type="EMBL" id="LT985188">
    <property type="protein sequence ID" value="SPD87796.1"/>
    <property type="molecule type" value="Genomic_DNA"/>
</dbReference>
<evidence type="ECO:0000259" key="1">
    <source>
        <dbReference type="PROSITE" id="PS51186"/>
    </source>
</evidence>
<keyword evidence="3" id="KW-1185">Reference proteome</keyword>
<dbReference type="Gene3D" id="3.40.630.30">
    <property type="match status" value="1"/>
</dbReference>
<dbReference type="AlphaFoldDB" id="A0A2N9JJ56"/>
<protein>
    <submittedName>
        <fullName evidence="2">GNAT family acetyltransferase</fullName>
    </submittedName>
</protein>
<dbReference type="KEGG" id="mgg:MPLG2_2766"/>
<name>A0A2N9JJ56_9ACTN</name>
<dbReference type="GO" id="GO:0016747">
    <property type="term" value="F:acyltransferase activity, transferring groups other than amino-acyl groups"/>
    <property type="evidence" value="ECO:0007669"/>
    <property type="project" value="InterPro"/>
</dbReference>
<evidence type="ECO:0000313" key="3">
    <source>
        <dbReference type="Proteomes" id="UP000238164"/>
    </source>
</evidence>
<proteinExistence type="predicted"/>
<dbReference type="PROSITE" id="PS51186">
    <property type="entry name" value="GNAT"/>
    <property type="match status" value="1"/>
</dbReference>
<dbReference type="InterPro" id="IPR016181">
    <property type="entry name" value="Acyl_CoA_acyltransferase"/>
</dbReference>
<feature type="domain" description="N-acetyltransferase" evidence="1">
    <location>
        <begin position="85"/>
        <end position="229"/>
    </location>
</feature>
<dbReference type="CDD" id="cd04301">
    <property type="entry name" value="NAT_SF"/>
    <property type="match status" value="1"/>
</dbReference>
<sequence>MACYAPLDSPFTKVVGVGFAGLPPAGDLDAVEARYAAHGGSASFEISTLADPAVFELLTERGYRLLGFEDVLICDLGAAAASRPGDIAVEVAGDVELWLSIAVESALTPDEIGVAQLDQFSPDVLLSAERAGLDAGAVPYLARVGGRAAGAGSVHLAGEFAQLTGAGTLPAFRRRGVQRELIRRRLHDAERAGARYALVTTQPGSSSQANVRRSGFELAYSRAVLARPV</sequence>
<dbReference type="Pfam" id="PF00583">
    <property type="entry name" value="Acetyltransf_1"/>
    <property type="match status" value="1"/>
</dbReference>